<reference evidence="2 3" key="1">
    <citation type="submission" date="2017-09" db="EMBL/GenBank/DDBJ databases">
        <authorList>
            <person name="Lee N."/>
            <person name="Cho B.-K."/>
        </authorList>
    </citation>
    <scope>NUCLEOTIDE SEQUENCE [LARGE SCALE GENOMIC DNA]</scope>
    <source>
        <strain evidence="2 3">ATCC 27476</strain>
    </source>
</reference>
<evidence type="ECO:0000256" key="1">
    <source>
        <dbReference type="SAM" id="MobiDB-lite"/>
    </source>
</evidence>
<accession>A0A5J6J2H0</accession>
<proteinExistence type="predicted"/>
<dbReference type="EMBL" id="CP023692">
    <property type="protein sequence ID" value="QEV43801.1"/>
    <property type="molecule type" value="Genomic_DNA"/>
</dbReference>
<protein>
    <submittedName>
        <fullName evidence="2">Uncharacterized protein</fullName>
    </submittedName>
</protein>
<feature type="compositionally biased region" description="Basic and acidic residues" evidence="1">
    <location>
        <begin position="28"/>
        <end position="43"/>
    </location>
</feature>
<evidence type="ECO:0000313" key="3">
    <source>
        <dbReference type="Proteomes" id="UP000325563"/>
    </source>
</evidence>
<dbReference type="KEGG" id="svn:CP980_00755"/>
<sequence length="99" mass="10887">MTDDGGHHPHAAYRHPACLARAPRPRQRRDGARAERAGRERALSRTGSEARISAGPGGPHGGPHGRPGGPPGGRCGDRPRGRRPLPCRRRPLYERRERR</sequence>
<dbReference type="AlphaFoldDB" id="A0A5J6J2H0"/>
<gene>
    <name evidence="2" type="ORF">CP980_00755</name>
</gene>
<feature type="compositionally biased region" description="Basic residues" evidence="1">
    <location>
        <begin position="80"/>
        <end position="90"/>
    </location>
</feature>
<keyword evidence="3" id="KW-1185">Reference proteome</keyword>
<feature type="compositionally biased region" description="Gly residues" evidence="1">
    <location>
        <begin position="55"/>
        <end position="74"/>
    </location>
</feature>
<dbReference type="Proteomes" id="UP000325563">
    <property type="component" value="Chromosome"/>
</dbReference>
<organism evidence="2 3">
    <name type="scientific">Streptomyces vinaceus</name>
    <dbReference type="NCBI Taxonomy" id="1960"/>
    <lineage>
        <taxon>Bacteria</taxon>
        <taxon>Bacillati</taxon>
        <taxon>Actinomycetota</taxon>
        <taxon>Actinomycetes</taxon>
        <taxon>Kitasatosporales</taxon>
        <taxon>Streptomycetaceae</taxon>
        <taxon>Streptomyces</taxon>
    </lineage>
</organism>
<feature type="region of interest" description="Disordered" evidence="1">
    <location>
        <begin position="1"/>
        <end position="99"/>
    </location>
</feature>
<name>A0A5J6J2H0_STRVI</name>
<evidence type="ECO:0000313" key="2">
    <source>
        <dbReference type="EMBL" id="QEV43801.1"/>
    </source>
</evidence>